<dbReference type="EMBL" id="JARJLG010000007">
    <property type="protein sequence ID" value="KAJ7779491.1"/>
    <property type="molecule type" value="Genomic_DNA"/>
</dbReference>
<name>A0AAD7K965_9AGAR</name>
<proteinExistence type="predicted"/>
<accession>A0AAD7K965</accession>
<organism evidence="1 2">
    <name type="scientific">Mycena maculata</name>
    <dbReference type="NCBI Taxonomy" id="230809"/>
    <lineage>
        <taxon>Eukaryota</taxon>
        <taxon>Fungi</taxon>
        <taxon>Dikarya</taxon>
        <taxon>Basidiomycota</taxon>
        <taxon>Agaricomycotina</taxon>
        <taxon>Agaricomycetes</taxon>
        <taxon>Agaricomycetidae</taxon>
        <taxon>Agaricales</taxon>
        <taxon>Marasmiineae</taxon>
        <taxon>Mycenaceae</taxon>
        <taxon>Mycena</taxon>
    </lineage>
</organism>
<comment type="caution">
    <text evidence="1">The sequence shown here is derived from an EMBL/GenBank/DDBJ whole genome shotgun (WGS) entry which is preliminary data.</text>
</comment>
<sequence length="203" mass="23160">MALYGQVIDKFWFHLSKWNKNAEIGKFQAWPFCMLISGVEWVVKKLKATSSVGVARRTTNTWQLWACVATAPMVPVLTLPVLSAGSRRRMHYEIVASRAITDQWMKLRNTSQKEGLDSRGSQSENRSRIELSRIETESMILVVPPLEEELPQNRRRIDSRIDVFDQPSQLILMKQITKTESTLESAPESKAESGRSQLEAILI</sequence>
<keyword evidence="2" id="KW-1185">Reference proteome</keyword>
<dbReference type="AlphaFoldDB" id="A0AAD7K965"/>
<evidence type="ECO:0000313" key="2">
    <source>
        <dbReference type="Proteomes" id="UP001215280"/>
    </source>
</evidence>
<gene>
    <name evidence="1" type="ORF">DFH07DRAFT_765771</name>
</gene>
<evidence type="ECO:0000313" key="1">
    <source>
        <dbReference type="EMBL" id="KAJ7779491.1"/>
    </source>
</evidence>
<dbReference type="Proteomes" id="UP001215280">
    <property type="component" value="Unassembled WGS sequence"/>
</dbReference>
<reference evidence="1" key="1">
    <citation type="submission" date="2023-03" db="EMBL/GenBank/DDBJ databases">
        <title>Massive genome expansion in bonnet fungi (Mycena s.s.) driven by repeated elements and novel gene families across ecological guilds.</title>
        <authorList>
            <consortium name="Lawrence Berkeley National Laboratory"/>
            <person name="Harder C.B."/>
            <person name="Miyauchi S."/>
            <person name="Viragh M."/>
            <person name="Kuo A."/>
            <person name="Thoen E."/>
            <person name="Andreopoulos B."/>
            <person name="Lu D."/>
            <person name="Skrede I."/>
            <person name="Drula E."/>
            <person name="Henrissat B."/>
            <person name="Morin E."/>
            <person name="Kohler A."/>
            <person name="Barry K."/>
            <person name="LaButti K."/>
            <person name="Morin E."/>
            <person name="Salamov A."/>
            <person name="Lipzen A."/>
            <person name="Mereny Z."/>
            <person name="Hegedus B."/>
            <person name="Baldrian P."/>
            <person name="Stursova M."/>
            <person name="Weitz H."/>
            <person name="Taylor A."/>
            <person name="Grigoriev I.V."/>
            <person name="Nagy L.G."/>
            <person name="Martin F."/>
            <person name="Kauserud H."/>
        </authorList>
    </citation>
    <scope>NUCLEOTIDE SEQUENCE</scope>
    <source>
        <strain evidence="1">CBHHK188m</strain>
    </source>
</reference>
<protein>
    <submittedName>
        <fullName evidence="1">Uncharacterized protein</fullName>
    </submittedName>
</protein>